<dbReference type="Gene3D" id="1.10.10.10">
    <property type="entry name" value="Winged helix-like DNA-binding domain superfamily/Winged helix DNA-binding domain"/>
    <property type="match status" value="1"/>
</dbReference>
<gene>
    <name evidence="2" type="ORF">LAZ67_7002414</name>
</gene>
<evidence type="ECO:0000313" key="2">
    <source>
        <dbReference type="EMBL" id="UYV70292.1"/>
    </source>
</evidence>
<feature type="domain" description="Mos1 transposase HTH" evidence="1">
    <location>
        <begin position="10"/>
        <end position="57"/>
    </location>
</feature>
<dbReference type="PANTHER" id="PTHR46060">
    <property type="entry name" value="MARINER MOS1 TRANSPOSASE-LIKE PROTEIN"/>
    <property type="match status" value="1"/>
</dbReference>
<proteinExistence type="predicted"/>
<accession>A0ABY6KR32</accession>
<sequence>MAITEPKSAHLREVLLFAFNWKKSATEAHRMLEEVYSDHALSKSQCYRWFKKFQSGDFELDNEPRGKPPQKFEDAELQALLDEDSTQMQEKLTKQLQVSQGQQEGCVRSRLRSADRIRKVPSHFFRHDPRGRVLCLSVYSRIRGVLIKCLCVQDYKRDPRGPSHVSLPSDRINAVPSHMSLFAGLHEGFAEFLLKSHCVQVYKEDPRVASHVSLYTGGPAWSRLMCLCVQFYKEDPRVASHMYTQDLRGTVYRRILRDSSYASLSTGGSAEFHLVCLRVQVYRRIREFLLKFLCLQTRSEGSCLMFLCVQFYKEDPRVASHMYTQDLRGTVYRRIREFLLKFLCVQVYRQELRGTVSCVSVCRSSDTIRGVLSYVSLCAGLQTRSVGFRLKCLCVQVFRQNLRGPVQCVSVCRFAVRIRGVQTYVSLCLHEGSAEFLLKCLCVQVYRQNPLVTSEVPLRLNEGSSDFLLMCLCVQVNKEDPLVKSHVSLCVGLPTGFAGSRFMSLDMIRVVHISCVSERRSTGRIRVGASYLFLFLGLHEGSAEFLLKCLRVQVYRRIREFLLKFLCLQAGSAGHVLGVSVRRFTDRIRVVLSNLSLGAGLQKDPRVPSQVSLRAGLQENPRNFFSCISELRFTGRILGVPPHDFRHDPRGPDLCFSVCSYIGRSARSLLMCFRVHVYSRNRRVLLKCLCLQVYKGDQQGPSHVALCAGLFSDRIREAPSNVSLCADLHAGSVWSRLICLCLQEGCAGFRLMCLCVQVYKEDARGPVSCFSVCSSTRRIRRVASHVHRKDPRGPVSFVSVCRFSDRIREVYIKDPRSSFSNITVCKSIRRIRWSSLMCLWVQVYRRIREFLLKYHCVQVYKEDPLVESHVYRRIREFLLKSHCVQVYKEDPLFESHVSVRRSTHKEDPRGPFSLVSVCRFTDRIREVPSHVALFAGRIYVVPSHVSVCKSTGRMRGLRSHVALCAGLQEGCAGSRLMCLCRMSKTKRQAGQKEAELAPENKSVIDALTAMMRTLGWDAPTAAARFDGSSSAESFLRELERSPEFQSSSCDEQGRMVVAALEGEPQRILQSMDYLHEPYWRIKQVLEDLYLHPRLRPTKNSINYVAGLKACKNTIYRRNALLQSKSPTDCNTQQPVGMAHSGQENLWNRRRPESSRHFLSHRTPISSPIRETNKQSVKALIRGCVSYPEETRRISLHPAYTMQALPRAPLEQSVPTTIHLAWTACRSSSTSDTARGIFVTQETALPTGSAKPAQ</sequence>
<protein>
    <recommendedName>
        <fullName evidence="1">Mos1 transposase HTH domain-containing protein</fullName>
    </recommendedName>
</protein>
<name>A0ABY6KR32_9ARAC</name>
<dbReference type="InterPro" id="IPR052709">
    <property type="entry name" value="Transposase-MT_Hybrid"/>
</dbReference>
<dbReference type="PANTHER" id="PTHR46060:SF2">
    <property type="entry name" value="HISTONE-LYSINE N-METHYLTRANSFERASE SETMAR"/>
    <property type="match status" value="1"/>
</dbReference>
<keyword evidence="3" id="KW-1185">Reference proteome</keyword>
<organism evidence="2 3">
    <name type="scientific">Cordylochernes scorpioides</name>
    <dbReference type="NCBI Taxonomy" id="51811"/>
    <lineage>
        <taxon>Eukaryota</taxon>
        <taxon>Metazoa</taxon>
        <taxon>Ecdysozoa</taxon>
        <taxon>Arthropoda</taxon>
        <taxon>Chelicerata</taxon>
        <taxon>Arachnida</taxon>
        <taxon>Pseudoscorpiones</taxon>
        <taxon>Cheliferoidea</taxon>
        <taxon>Chernetidae</taxon>
        <taxon>Cordylochernes</taxon>
    </lineage>
</organism>
<dbReference type="Pfam" id="PF17906">
    <property type="entry name" value="HTH_48"/>
    <property type="match status" value="1"/>
</dbReference>
<evidence type="ECO:0000259" key="1">
    <source>
        <dbReference type="Pfam" id="PF17906"/>
    </source>
</evidence>
<dbReference type="EMBL" id="CP092869">
    <property type="protein sequence ID" value="UYV70292.1"/>
    <property type="molecule type" value="Genomic_DNA"/>
</dbReference>
<evidence type="ECO:0000313" key="3">
    <source>
        <dbReference type="Proteomes" id="UP001235939"/>
    </source>
</evidence>
<dbReference type="InterPro" id="IPR036388">
    <property type="entry name" value="WH-like_DNA-bd_sf"/>
</dbReference>
<dbReference type="Proteomes" id="UP001235939">
    <property type="component" value="Chromosome 07"/>
</dbReference>
<reference evidence="2 3" key="1">
    <citation type="submission" date="2022-01" db="EMBL/GenBank/DDBJ databases">
        <title>A chromosomal length assembly of Cordylochernes scorpioides.</title>
        <authorList>
            <person name="Zeh D."/>
            <person name="Zeh J."/>
        </authorList>
    </citation>
    <scope>NUCLEOTIDE SEQUENCE [LARGE SCALE GENOMIC DNA]</scope>
    <source>
        <strain evidence="2">IN4F17</strain>
        <tissue evidence="2">Whole Body</tissue>
    </source>
</reference>
<dbReference type="InterPro" id="IPR041426">
    <property type="entry name" value="Mos1_HTH"/>
</dbReference>
<dbReference type="Gene3D" id="1.10.10.1450">
    <property type="match status" value="1"/>
</dbReference>